<organism evidence="1 2">
    <name type="scientific">Rhizocola hellebori</name>
    <dbReference type="NCBI Taxonomy" id="1392758"/>
    <lineage>
        <taxon>Bacteria</taxon>
        <taxon>Bacillati</taxon>
        <taxon>Actinomycetota</taxon>
        <taxon>Actinomycetes</taxon>
        <taxon>Micromonosporales</taxon>
        <taxon>Micromonosporaceae</taxon>
        <taxon>Rhizocola</taxon>
    </lineage>
</organism>
<dbReference type="PANTHER" id="PTHR46832:SF1">
    <property type="entry name" value="5'-METHYLTHIOADENOSINE_S-ADENOSYLHOMOCYSTEINE NUCLEOSIDASE"/>
    <property type="match status" value="1"/>
</dbReference>
<name>A0A8J3Q7U1_9ACTN</name>
<evidence type="ECO:0008006" key="3">
    <source>
        <dbReference type="Google" id="ProtNLM"/>
    </source>
</evidence>
<dbReference type="GO" id="GO:0005829">
    <property type="term" value="C:cytosol"/>
    <property type="evidence" value="ECO:0007669"/>
    <property type="project" value="TreeGrafter"/>
</dbReference>
<sequence>MSRVPKPTDISTLLRMLRFEHDPRLAKLMEEDLRWSIKDMDSKVRGRALSALAATHIYKDVDPEDRDAQAVFAALDMWLSADSVREVDVAIVAVKEVELDAVKSAFGVPLTQREDHYVNGAYFFMCEAAQPGGRPPLKVVITMAGRSGNDTMAAFLATVFTAFSARLCCLVGMAAGDEEQVSKGDVLFGLEVVDFKRKIMTDGGEELDPKPLAPSQALIRDFSFFRPERMGWHELTRQTIFNTVAEFSDIVVPVAFDPATYCPGFKRTRIMAADELIEDDSISVRAALAGPARRTSGAEMEGSGFAVGCSEWGVPWLVMRGIADYGRREQDSRPKDWQFVSTVAAAACLRTWLESSHFMAPR</sequence>
<dbReference type="GO" id="GO:0019284">
    <property type="term" value="P:L-methionine salvage from S-adenosylmethionine"/>
    <property type="evidence" value="ECO:0007669"/>
    <property type="project" value="TreeGrafter"/>
</dbReference>
<gene>
    <name evidence="1" type="ORF">Rhe02_38000</name>
</gene>
<dbReference type="EMBL" id="BONY01000021">
    <property type="protein sequence ID" value="GIH05733.1"/>
    <property type="molecule type" value="Genomic_DNA"/>
</dbReference>
<proteinExistence type="predicted"/>
<keyword evidence="2" id="KW-1185">Reference proteome</keyword>
<dbReference type="SUPFAM" id="SSF53167">
    <property type="entry name" value="Purine and uridine phosphorylases"/>
    <property type="match status" value="1"/>
</dbReference>
<dbReference type="GO" id="GO:0008782">
    <property type="term" value="F:adenosylhomocysteine nucleosidase activity"/>
    <property type="evidence" value="ECO:0007669"/>
    <property type="project" value="TreeGrafter"/>
</dbReference>
<evidence type="ECO:0000313" key="2">
    <source>
        <dbReference type="Proteomes" id="UP000612899"/>
    </source>
</evidence>
<accession>A0A8J3Q7U1</accession>
<dbReference type="GO" id="GO:0009116">
    <property type="term" value="P:nucleoside metabolic process"/>
    <property type="evidence" value="ECO:0007669"/>
    <property type="project" value="InterPro"/>
</dbReference>
<dbReference type="GO" id="GO:0008930">
    <property type="term" value="F:methylthioadenosine nucleosidase activity"/>
    <property type="evidence" value="ECO:0007669"/>
    <property type="project" value="TreeGrafter"/>
</dbReference>
<evidence type="ECO:0000313" key="1">
    <source>
        <dbReference type="EMBL" id="GIH05733.1"/>
    </source>
</evidence>
<dbReference type="Gene3D" id="3.40.50.1580">
    <property type="entry name" value="Nucleoside phosphorylase domain"/>
    <property type="match status" value="1"/>
</dbReference>
<dbReference type="Proteomes" id="UP000612899">
    <property type="component" value="Unassembled WGS sequence"/>
</dbReference>
<dbReference type="PANTHER" id="PTHR46832">
    <property type="entry name" value="5'-METHYLTHIOADENOSINE/S-ADENOSYLHOMOCYSTEINE NUCLEOSIDASE"/>
    <property type="match status" value="1"/>
</dbReference>
<protein>
    <recommendedName>
        <fullName evidence="3">Nucleoside phosphorylase domain-containing protein</fullName>
    </recommendedName>
</protein>
<reference evidence="1" key="1">
    <citation type="submission" date="2021-01" db="EMBL/GenBank/DDBJ databases">
        <title>Whole genome shotgun sequence of Rhizocola hellebori NBRC 109834.</title>
        <authorList>
            <person name="Komaki H."/>
            <person name="Tamura T."/>
        </authorList>
    </citation>
    <scope>NUCLEOTIDE SEQUENCE</scope>
    <source>
        <strain evidence="1">NBRC 109834</strain>
    </source>
</reference>
<dbReference type="AlphaFoldDB" id="A0A8J3Q7U1"/>
<dbReference type="InterPro" id="IPR035994">
    <property type="entry name" value="Nucleoside_phosphorylase_sf"/>
</dbReference>
<comment type="caution">
    <text evidence="1">The sequence shown here is derived from an EMBL/GenBank/DDBJ whole genome shotgun (WGS) entry which is preliminary data.</text>
</comment>